<dbReference type="RefSeq" id="WP_369151747.1">
    <property type="nucleotide sequence ID" value="NZ_OZ156463.1"/>
</dbReference>
<accession>A0A853F0S3</accession>
<protein>
    <submittedName>
        <fullName evidence="2">ABC transporter substrate-binding protein</fullName>
    </submittedName>
</protein>
<dbReference type="InterPro" id="IPR008869">
    <property type="entry name" value="MlaC/ttg2D"/>
</dbReference>
<feature type="chain" id="PRO_5032617429" evidence="1">
    <location>
        <begin position="20"/>
        <end position="209"/>
    </location>
</feature>
<gene>
    <name evidence="2" type="ORF">H0A76_00705</name>
</gene>
<sequence>MVKTSLIILSILVANTTLATDNHSKILTDIIDPPNTAALNVVVGALSSLKELRKKEQATPKNINALINIKLLPNIALDVATHLTLKKHWDNINDVQKNIFQRYIAQSLIRDYAGILGSYDQLESVNISVNPNVKRKDNKAIVKLIISFNKKQNPVKVTLKMIRLNHWYIYDLMFSGVSLIKNYQAQFDSHIKRKGLDSLIKKISRKLNV</sequence>
<dbReference type="EMBL" id="JACCHT010000001">
    <property type="protein sequence ID" value="NYT26551.1"/>
    <property type="molecule type" value="Genomic_DNA"/>
</dbReference>
<dbReference type="Gene3D" id="3.10.450.710">
    <property type="entry name" value="Tgt2/MlaC"/>
    <property type="match status" value="1"/>
</dbReference>
<reference evidence="2 3" key="1">
    <citation type="submission" date="2020-05" db="EMBL/GenBank/DDBJ databases">
        <title>Horizontal transmission and recombination maintain forever young bacterial symbiont genomes.</title>
        <authorList>
            <person name="Russell S.L."/>
            <person name="Pepper-Tunick E."/>
            <person name="Svedberg J."/>
            <person name="Byrne A."/>
            <person name="Ruelas Castillo J."/>
            <person name="Vollmers C."/>
            <person name="Beinart R.A."/>
            <person name="Corbett-Detig R."/>
        </authorList>
    </citation>
    <scope>NUCLEOTIDE SEQUENCE [LARGE SCALE GENOMIC DNA]</scope>
    <source>
        <strain evidence="2">455</strain>
    </source>
</reference>
<feature type="signal peptide" evidence="1">
    <location>
        <begin position="1"/>
        <end position="19"/>
    </location>
</feature>
<dbReference type="Pfam" id="PF05494">
    <property type="entry name" value="MlaC"/>
    <property type="match status" value="1"/>
</dbReference>
<comment type="caution">
    <text evidence="2">The sequence shown here is derived from an EMBL/GenBank/DDBJ whole genome shotgun (WGS) entry which is preliminary data.</text>
</comment>
<evidence type="ECO:0000313" key="2">
    <source>
        <dbReference type="EMBL" id="NYT26551.1"/>
    </source>
</evidence>
<dbReference type="AlphaFoldDB" id="A0A853F0S3"/>
<proteinExistence type="predicted"/>
<keyword evidence="1" id="KW-0732">Signal</keyword>
<name>A0A853F0S3_9GAMM</name>
<evidence type="ECO:0000313" key="3">
    <source>
        <dbReference type="Proteomes" id="UP000568751"/>
    </source>
</evidence>
<dbReference type="PANTHER" id="PTHR36573">
    <property type="entry name" value="INTERMEMBRANE PHOSPHOLIPID TRANSPORT SYSTEM BINDING PROTEIN MLAC"/>
    <property type="match status" value="1"/>
</dbReference>
<organism evidence="2 3">
    <name type="scientific">Candidatus Thiodubiliella endoseptemdiera</name>
    <dbReference type="NCBI Taxonomy" id="2738886"/>
    <lineage>
        <taxon>Bacteria</taxon>
        <taxon>Pseudomonadati</taxon>
        <taxon>Pseudomonadota</taxon>
        <taxon>Gammaproteobacteria</taxon>
        <taxon>Candidatus Pseudothioglobaceae</taxon>
        <taxon>Candidatus Thiodubiliella</taxon>
    </lineage>
</organism>
<dbReference type="Proteomes" id="UP000568751">
    <property type="component" value="Unassembled WGS sequence"/>
</dbReference>
<dbReference type="InterPro" id="IPR042245">
    <property type="entry name" value="Tgt2/MlaC_sf"/>
</dbReference>
<dbReference type="PANTHER" id="PTHR36573:SF1">
    <property type="entry name" value="INTERMEMBRANE PHOSPHOLIPID TRANSPORT SYSTEM BINDING PROTEIN MLAC"/>
    <property type="match status" value="1"/>
</dbReference>
<evidence type="ECO:0000256" key="1">
    <source>
        <dbReference type="SAM" id="SignalP"/>
    </source>
</evidence>